<name>Q1JYL6_DESA6</name>
<keyword evidence="3 4" id="KW-0472">Membrane</keyword>
<dbReference type="OrthoDB" id="1117124at2"/>
<evidence type="ECO:0000256" key="3">
    <source>
        <dbReference type="ARBA" id="ARBA00023136"/>
    </source>
</evidence>
<feature type="transmembrane region" description="Helical" evidence="4">
    <location>
        <begin position="262"/>
        <end position="280"/>
    </location>
</feature>
<feature type="transmembrane region" description="Helical" evidence="4">
    <location>
        <begin position="388"/>
        <end position="411"/>
    </location>
</feature>
<proteinExistence type="predicted"/>
<sequence length="447" mass="47843">MKRLIQLSKRRVYGILAGEDALDRACEGIPDSGCHELPFNFSFNVVNGAATKLAEQVAGPNLILVWLLQLLGSPVWMFGFLVPIKQAGSLLPQLVASGQIRRLTVRKWVWVAAGVIQALTLLLMIPVALTFSPRVAGLIILGLFTLFSVASGTASIAFQDVLAKTIIKGHRGRLLASRSLIGGVLTMTAGAILPILKAEGRSDLVTVFVLIVVGAALWLIGSVCFAVIREHPGETQGGRNPIHEMTIGIDYLRRYSGFRRFLLARALLLSVELATPFYFLHASHSMEVNGGFIGQLVLAIGVAQVLSSPFWGRLADRTSKTVMTYSAILSVTAALLILWVAGACPASWQQVGFFISFVLVGLAESGIRLGRKTYLVDAITNDDRATCVAFTNSSVGILALLAGGAGIIAQWFGSDMLIAGLVVAGVLAIFSCRWMPEADLMLNDPNG</sequence>
<dbReference type="PANTHER" id="PTHR23526">
    <property type="entry name" value="INTEGRAL MEMBRANE TRANSPORT PROTEIN-RELATED"/>
    <property type="match status" value="1"/>
</dbReference>
<evidence type="ECO:0000256" key="2">
    <source>
        <dbReference type="ARBA" id="ARBA00022989"/>
    </source>
</evidence>
<dbReference type="InterPro" id="IPR036259">
    <property type="entry name" value="MFS_trans_sf"/>
</dbReference>
<evidence type="ECO:0000256" key="4">
    <source>
        <dbReference type="SAM" id="Phobius"/>
    </source>
</evidence>
<comment type="caution">
    <text evidence="5">The sequence shown here is derived from an EMBL/GenBank/DDBJ whole genome shotgun (WGS) entry which is preliminary data.</text>
</comment>
<feature type="transmembrane region" description="Helical" evidence="4">
    <location>
        <begin position="292"/>
        <end position="311"/>
    </location>
</feature>
<dbReference type="InterPro" id="IPR052528">
    <property type="entry name" value="Sugar_transport-like"/>
</dbReference>
<dbReference type="Gene3D" id="1.20.1250.20">
    <property type="entry name" value="MFS general substrate transporter like domains"/>
    <property type="match status" value="1"/>
</dbReference>
<dbReference type="GO" id="GO:0022857">
    <property type="term" value="F:transmembrane transporter activity"/>
    <property type="evidence" value="ECO:0007669"/>
    <property type="project" value="InterPro"/>
</dbReference>
<feature type="transmembrane region" description="Helical" evidence="4">
    <location>
        <begin position="108"/>
        <end position="129"/>
    </location>
</feature>
<feature type="transmembrane region" description="Helical" evidence="4">
    <location>
        <begin position="179"/>
        <end position="198"/>
    </location>
</feature>
<dbReference type="EMBL" id="AAEW02000011">
    <property type="protein sequence ID" value="EAT15399.1"/>
    <property type="molecule type" value="Genomic_DNA"/>
</dbReference>
<dbReference type="CDD" id="cd06174">
    <property type="entry name" value="MFS"/>
    <property type="match status" value="1"/>
</dbReference>
<feature type="transmembrane region" description="Helical" evidence="4">
    <location>
        <begin position="417"/>
        <end position="435"/>
    </location>
</feature>
<feature type="transmembrane region" description="Helical" evidence="4">
    <location>
        <begin position="323"/>
        <end position="342"/>
    </location>
</feature>
<evidence type="ECO:0000313" key="6">
    <source>
        <dbReference type="Proteomes" id="UP000005695"/>
    </source>
</evidence>
<reference evidence="5" key="2">
    <citation type="submission" date="2006-05" db="EMBL/GenBank/DDBJ databases">
        <title>Sequencing of the draft genome and assembly of Desulfuromonas acetoxidans DSM 684.</title>
        <authorList>
            <consortium name="US DOE Joint Genome Institute (JGI-PGF)"/>
            <person name="Copeland A."/>
            <person name="Lucas S."/>
            <person name="Lapidus A."/>
            <person name="Barry K."/>
            <person name="Detter J.C."/>
            <person name="Glavina del Rio T."/>
            <person name="Hammon N."/>
            <person name="Israni S."/>
            <person name="Dalin E."/>
            <person name="Tice H."/>
            <person name="Bruce D."/>
            <person name="Pitluck S."/>
            <person name="Richardson P."/>
        </authorList>
    </citation>
    <scope>NUCLEOTIDE SEQUENCE [LARGE SCALE GENOMIC DNA]</scope>
    <source>
        <strain evidence="5">DSM 684</strain>
    </source>
</reference>
<evidence type="ECO:0000313" key="5">
    <source>
        <dbReference type="EMBL" id="EAT15399.1"/>
    </source>
</evidence>
<dbReference type="InterPro" id="IPR011701">
    <property type="entry name" value="MFS"/>
</dbReference>
<protein>
    <submittedName>
        <fullName evidence="5">Major facilitator superfamily MFS_1</fullName>
    </submittedName>
</protein>
<dbReference type="RefSeq" id="WP_006001071.1">
    <property type="nucleotide sequence ID" value="NZ_AAEW02000011.1"/>
</dbReference>
<gene>
    <name evidence="5" type="ORF">Dace_1063</name>
</gene>
<dbReference type="Proteomes" id="UP000005695">
    <property type="component" value="Unassembled WGS sequence"/>
</dbReference>
<feature type="transmembrane region" description="Helical" evidence="4">
    <location>
        <begin position="204"/>
        <end position="228"/>
    </location>
</feature>
<dbReference type="Pfam" id="PF07690">
    <property type="entry name" value="MFS_1"/>
    <property type="match status" value="1"/>
</dbReference>
<organism evidence="5 6">
    <name type="scientific">Desulfuromonas acetoxidans (strain DSM 684 / 11070)</name>
    <dbReference type="NCBI Taxonomy" id="281689"/>
    <lineage>
        <taxon>Bacteria</taxon>
        <taxon>Pseudomonadati</taxon>
        <taxon>Thermodesulfobacteriota</taxon>
        <taxon>Desulfuromonadia</taxon>
        <taxon>Desulfuromonadales</taxon>
        <taxon>Desulfuromonadaceae</taxon>
        <taxon>Desulfuromonas</taxon>
    </lineage>
</organism>
<evidence type="ECO:0000256" key="1">
    <source>
        <dbReference type="ARBA" id="ARBA00022692"/>
    </source>
</evidence>
<keyword evidence="6" id="KW-1185">Reference proteome</keyword>
<reference evidence="5" key="1">
    <citation type="submission" date="2006-05" db="EMBL/GenBank/DDBJ databases">
        <title>Annotation of the draft genome assembly of Desulfuromonas acetoxidans DSM 684.</title>
        <authorList>
            <consortium name="US DOE Joint Genome Institute (JGI-ORNL)"/>
            <person name="Larimer F."/>
            <person name="Land M."/>
            <person name="Hauser L."/>
        </authorList>
    </citation>
    <scope>NUCLEOTIDE SEQUENCE [LARGE SCALE GENOMIC DNA]</scope>
    <source>
        <strain evidence="5">DSM 684</strain>
    </source>
</reference>
<keyword evidence="1 4" id="KW-0812">Transmembrane</keyword>
<feature type="transmembrane region" description="Helical" evidence="4">
    <location>
        <begin position="135"/>
        <end position="158"/>
    </location>
</feature>
<accession>Q1JYL6</accession>
<dbReference type="AlphaFoldDB" id="Q1JYL6"/>
<feature type="transmembrane region" description="Helical" evidence="4">
    <location>
        <begin position="348"/>
        <end position="367"/>
    </location>
</feature>
<keyword evidence="2 4" id="KW-1133">Transmembrane helix</keyword>
<dbReference type="SUPFAM" id="SSF103473">
    <property type="entry name" value="MFS general substrate transporter"/>
    <property type="match status" value="1"/>
</dbReference>
<dbReference type="PANTHER" id="PTHR23526:SF1">
    <property type="entry name" value="MAJOR FACILITATOR SUPERFAMILY MFS_1"/>
    <property type="match status" value="1"/>
</dbReference>